<organism evidence="1 2">
    <name type="scientific">Paenibacillus amylolyticus</name>
    <dbReference type="NCBI Taxonomy" id="1451"/>
    <lineage>
        <taxon>Bacteria</taxon>
        <taxon>Bacillati</taxon>
        <taxon>Bacillota</taxon>
        <taxon>Bacilli</taxon>
        <taxon>Bacillales</taxon>
        <taxon>Paenibacillaceae</taxon>
        <taxon>Paenibacillus</taxon>
    </lineage>
</organism>
<evidence type="ECO:0000313" key="2">
    <source>
        <dbReference type="Proteomes" id="UP001254832"/>
    </source>
</evidence>
<dbReference type="AlphaFoldDB" id="A0AAP5GYV7"/>
<reference evidence="1" key="1">
    <citation type="submission" date="2023-07" db="EMBL/GenBank/DDBJ databases">
        <title>Sorghum-associated microbial communities from plants grown in Nebraska, USA.</title>
        <authorList>
            <person name="Schachtman D."/>
        </authorList>
    </citation>
    <scope>NUCLEOTIDE SEQUENCE</scope>
    <source>
        <strain evidence="1">BE80</strain>
    </source>
</reference>
<dbReference type="EMBL" id="JAVDTR010000003">
    <property type="protein sequence ID" value="MDR6723173.1"/>
    <property type="molecule type" value="Genomic_DNA"/>
</dbReference>
<proteinExistence type="predicted"/>
<evidence type="ECO:0000313" key="1">
    <source>
        <dbReference type="EMBL" id="MDR6723173.1"/>
    </source>
</evidence>
<sequence>MLQCSLLLRKFVGSRALWSHLCLVIDDGWGMDEKTLEILKTLTLHLTWHNSNVSRPHYNNNGNVHELLLRFSLYLNTPACHSINIILVF</sequence>
<name>A0AAP5GYV7_PAEAM</name>
<gene>
    <name evidence="1" type="ORF">J2W91_001625</name>
</gene>
<comment type="caution">
    <text evidence="1">The sequence shown here is derived from an EMBL/GenBank/DDBJ whole genome shotgun (WGS) entry which is preliminary data.</text>
</comment>
<accession>A0AAP5GYV7</accession>
<dbReference type="Proteomes" id="UP001254832">
    <property type="component" value="Unassembled WGS sequence"/>
</dbReference>
<protein>
    <submittedName>
        <fullName evidence="1">Uncharacterized protein</fullName>
    </submittedName>
</protein>